<dbReference type="PROSITE" id="PS00041">
    <property type="entry name" value="HTH_ARAC_FAMILY_1"/>
    <property type="match status" value="1"/>
</dbReference>
<dbReference type="GO" id="GO:0043565">
    <property type="term" value="F:sequence-specific DNA binding"/>
    <property type="evidence" value="ECO:0007669"/>
    <property type="project" value="InterPro"/>
</dbReference>
<dbReference type="AlphaFoldDB" id="A0A921IZF6"/>
<evidence type="ECO:0000256" key="2">
    <source>
        <dbReference type="ARBA" id="ARBA00023125"/>
    </source>
</evidence>
<name>A0A921IZF6_9BIFI</name>
<sequence>MLTVEASDRPAHWRSTVPAYCSLIATELARNAAGECTTFSPLAHSMERYVRSDPAHADLAGFARMLGYSKDYTGRLVRESTGRTFQDLTGTLRMGIAASRLLDTDDTVASIARTVGYDNRSGFHKRFLSVYGLTPSEYRSMFRMR</sequence>
<evidence type="ECO:0000259" key="4">
    <source>
        <dbReference type="PROSITE" id="PS01124"/>
    </source>
</evidence>
<dbReference type="Gene3D" id="1.10.10.60">
    <property type="entry name" value="Homeodomain-like"/>
    <property type="match status" value="1"/>
</dbReference>
<evidence type="ECO:0000313" key="6">
    <source>
        <dbReference type="Proteomes" id="UP000786560"/>
    </source>
</evidence>
<dbReference type="InterPro" id="IPR018062">
    <property type="entry name" value="HTH_AraC-typ_CS"/>
</dbReference>
<dbReference type="PANTHER" id="PTHR43280:SF2">
    <property type="entry name" value="HTH-TYPE TRANSCRIPTIONAL REGULATOR EXSA"/>
    <property type="match status" value="1"/>
</dbReference>
<protein>
    <submittedName>
        <fullName evidence="5">Helix-turn-helix transcriptional regulator</fullName>
    </submittedName>
</protein>
<keyword evidence="2" id="KW-0238">DNA-binding</keyword>
<reference evidence="5" key="2">
    <citation type="submission" date="2021-09" db="EMBL/GenBank/DDBJ databases">
        <authorList>
            <person name="Gilroy R."/>
        </authorList>
    </citation>
    <scope>NUCLEOTIDE SEQUENCE</scope>
    <source>
        <strain evidence="5">ChiBcolR7-4860</strain>
    </source>
</reference>
<evidence type="ECO:0000256" key="1">
    <source>
        <dbReference type="ARBA" id="ARBA00023015"/>
    </source>
</evidence>
<proteinExistence type="predicted"/>
<evidence type="ECO:0000256" key="3">
    <source>
        <dbReference type="ARBA" id="ARBA00023163"/>
    </source>
</evidence>
<dbReference type="PROSITE" id="PS01124">
    <property type="entry name" value="HTH_ARAC_FAMILY_2"/>
    <property type="match status" value="1"/>
</dbReference>
<dbReference type="InterPro" id="IPR018060">
    <property type="entry name" value="HTH_AraC"/>
</dbReference>
<dbReference type="RefSeq" id="WP_278711579.1">
    <property type="nucleotide sequence ID" value="NZ_DYUX01000025.1"/>
</dbReference>
<dbReference type="InterPro" id="IPR009057">
    <property type="entry name" value="Homeodomain-like_sf"/>
</dbReference>
<keyword evidence="3" id="KW-0804">Transcription</keyword>
<feature type="domain" description="HTH araC/xylS-type" evidence="4">
    <location>
        <begin position="44"/>
        <end position="141"/>
    </location>
</feature>
<dbReference type="SUPFAM" id="SSF46689">
    <property type="entry name" value="Homeodomain-like"/>
    <property type="match status" value="1"/>
</dbReference>
<organism evidence="5 6">
    <name type="scientific">Bifidobacterium pullorum subsp. gallinarum</name>
    <dbReference type="NCBI Taxonomy" id="78344"/>
    <lineage>
        <taxon>Bacteria</taxon>
        <taxon>Bacillati</taxon>
        <taxon>Actinomycetota</taxon>
        <taxon>Actinomycetes</taxon>
        <taxon>Bifidobacteriales</taxon>
        <taxon>Bifidobacteriaceae</taxon>
        <taxon>Bifidobacterium</taxon>
    </lineage>
</organism>
<evidence type="ECO:0000313" key="5">
    <source>
        <dbReference type="EMBL" id="HJG42206.1"/>
    </source>
</evidence>
<reference evidence="5" key="1">
    <citation type="journal article" date="2021" name="PeerJ">
        <title>Extensive microbial diversity within the chicken gut microbiome revealed by metagenomics and culture.</title>
        <authorList>
            <person name="Gilroy R."/>
            <person name="Ravi A."/>
            <person name="Getino M."/>
            <person name="Pursley I."/>
            <person name="Horton D.L."/>
            <person name="Alikhan N.F."/>
            <person name="Baker D."/>
            <person name="Gharbi K."/>
            <person name="Hall N."/>
            <person name="Watson M."/>
            <person name="Adriaenssens E.M."/>
            <person name="Foster-Nyarko E."/>
            <person name="Jarju S."/>
            <person name="Secka A."/>
            <person name="Antonio M."/>
            <person name="Oren A."/>
            <person name="Chaudhuri R.R."/>
            <person name="La Ragione R."/>
            <person name="Hildebrand F."/>
            <person name="Pallen M.J."/>
        </authorList>
    </citation>
    <scope>NUCLEOTIDE SEQUENCE</scope>
    <source>
        <strain evidence="5">ChiBcolR7-4860</strain>
    </source>
</reference>
<dbReference type="EMBL" id="DYUX01000025">
    <property type="protein sequence ID" value="HJG42206.1"/>
    <property type="molecule type" value="Genomic_DNA"/>
</dbReference>
<dbReference type="Pfam" id="PF12833">
    <property type="entry name" value="HTH_18"/>
    <property type="match status" value="1"/>
</dbReference>
<accession>A0A921IZF6</accession>
<gene>
    <name evidence="5" type="ORF">K8U73_07490</name>
</gene>
<dbReference type="SMART" id="SM00342">
    <property type="entry name" value="HTH_ARAC"/>
    <property type="match status" value="1"/>
</dbReference>
<comment type="caution">
    <text evidence="5">The sequence shown here is derived from an EMBL/GenBank/DDBJ whole genome shotgun (WGS) entry which is preliminary data.</text>
</comment>
<dbReference type="InterPro" id="IPR020449">
    <property type="entry name" value="Tscrpt_reg_AraC-type_HTH"/>
</dbReference>
<dbReference type="PANTHER" id="PTHR43280">
    <property type="entry name" value="ARAC-FAMILY TRANSCRIPTIONAL REGULATOR"/>
    <property type="match status" value="1"/>
</dbReference>
<dbReference type="GO" id="GO:0003700">
    <property type="term" value="F:DNA-binding transcription factor activity"/>
    <property type="evidence" value="ECO:0007669"/>
    <property type="project" value="InterPro"/>
</dbReference>
<dbReference type="Proteomes" id="UP000786560">
    <property type="component" value="Unassembled WGS sequence"/>
</dbReference>
<dbReference type="PRINTS" id="PR00032">
    <property type="entry name" value="HTHARAC"/>
</dbReference>
<keyword evidence="1" id="KW-0805">Transcription regulation</keyword>